<protein>
    <submittedName>
        <fullName evidence="1">Uncharacterized protein</fullName>
    </submittedName>
</protein>
<dbReference type="EMBL" id="MCOG01000004">
    <property type="protein sequence ID" value="ORY85124.1"/>
    <property type="molecule type" value="Genomic_DNA"/>
</dbReference>
<evidence type="ECO:0000313" key="1">
    <source>
        <dbReference type="EMBL" id="ORY85124.1"/>
    </source>
</evidence>
<comment type="caution">
    <text evidence="1">The sequence shown here is derived from an EMBL/GenBank/DDBJ whole genome shotgun (WGS) entry which is preliminary data.</text>
</comment>
<accession>A0A1Y2FP70</accession>
<sequence length="449" mass="51434">MNILYIDNKYIKHISNTDPTASEDSILTLSKKSSRTNSLINTLPSFEITVLSDRLEEERRNPFIVDSKQGVVTCSYLDVNDGMQHEVIPTADPEWVEIEGIGQVNKYLVGLLGLWKGLQFKYETLQEILDSGGSQFTKTQVRKAKREYLAAEQRFFREQLKEQTKVDIVRLNEATDKKIEDLRKELNHNVAVAGNTALKAIEQNYETKALIAHQANEEQDKLLNFLKEFDTRASQFQNEIGTLGEDNKKLFDMIQSVAGTALTSKDIKDMATLTNIDELNSKILEYYSKLETTRNTIISITKENSKEQMNTLLTLCGNLERGLNQHQKFDSFLKNFQVDYEKSVASVKEIAVAAISDSKLPEKLALTTNFDENAKKTLNNIVKIISKLASQFTVSLQVFQNQMESYKNPKQMPMEIFLKLYLYVMKQLTFIRTLLQIMIPLYLLKMAKF</sequence>
<dbReference type="Proteomes" id="UP000193920">
    <property type="component" value="Unassembled WGS sequence"/>
</dbReference>
<keyword evidence="2" id="KW-1185">Reference proteome</keyword>
<organism evidence="1 2">
    <name type="scientific">Neocallimastix californiae</name>
    <dbReference type="NCBI Taxonomy" id="1754190"/>
    <lineage>
        <taxon>Eukaryota</taxon>
        <taxon>Fungi</taxon>
        <taxon>Fungi incertae sedis</taxon>
        <taxon>Chytridiomycota</taxon>
        <taxon>Chytridiomycota incertae sedis</taxon>
        <taxon>Neocallimastigomycetes</taxon>
        <taxon>Neocallimastigales</taxon>
        <taxon>Neocallimastigaceae</taxon>
        <taxon>Neocallimastix</taxon>
    </lineage>
</organism>
<dbReference type="AlphaFoldDB" id="A0A1Y2FP70"/>
<reference evidence="1 2" key="1">
    <citation type="submission" date="2016-08" db="EMBL/GenBank/DDBJ databases">
        <title>A Parts List for Fungal Cellulosomes Revealed by Comparative Genomics.</title>
        <authorList>
            <consortium name="DOE Joint Genome Institute"/>
            <person name="Haitjema C.H."/>
            <person name="Gilmore S.P."/>
            <person name="Henske J.K."/>
            <person name="Solomon K.V."/>
            <person name="De Groot R."/>
            <person name="Kuo A."/>
            <person name="Mondo S.J."/>
            <person name="Salamov A.A."/>
            <person name="Labutti K."/>
            <person name="Zhao Z."/>
            <person name="Chiniquy J."/>
            <person name="Barry K."/>
            <person name="Brewer H.M."/>
            <person name="Purvine S.O."/>
            <person name="Wright A.T."/>
            <person name="Boxma B."/>
            <person name="Van Alen T."/>
            <person name="Hackstein J.H."/>
            <person name="Baker S.E."/>
            <person name="Grigoriev I.V."/>
            <person name="O'Malley M.A."/>
        </authorList>
    </citation>
    <scope>NUCLEOTIDE SEQUENCE [LARGE SCALE GENOMIC DNA]</scope>
    <source>
        <strain evidence="1 2">G1</strain>
    </source>
</reference>
<gene>
    <name evidence="1" type="ORF">LY90DRAFT_499045</name>
</gene>
<evidence type="ECO:0000313" key="2">
    <source>
        <dbReference type="Proteomes" id="UP000193920"/>
    </source>
</evidence>
<proteinExistence type="predicted"/>
<name>A0A1Y2FP70_9FUNG</name>